<evidence type="ECO:0000313" key="3">
    <source>
        <dbReference type="EMBL" id="SFH84705.1"/>
    </source>
</evidence>
<dbReference type="Pfam" id="PF04909">
    <property type="entry name" value="Amidohydro_2"/>
    <property type="match status" value="1"/>
</dbReference>
<proteinExistence type="inferred from homology"/>
<evidence type="ECO:0000313" key="4">
    <source>
        <dbReference type="Proteomes" id="UP000198670"/>
    </source>
</evidence>
<dbReference type="STRING" id="1477437.SAMN05444682_101415"/>
<dbReference type="PANTHER" id="PTHR43569:SF2">
    <property type="entry name" value="AMIDOHYDROLASE-RELATED DOMAIN-CONTAINING PROTEIN"/>
    <property type="match status" value="1"/>
</dbReference>
<sequence length="254" mass="28915">MAAIQRDFLPDDLKPVLDVNGVSGCVAVQADQSEEETFFLLDLAEQHPFIKGVVGWVDLQAANVVERLSYFRRYPKLKGFRHIVQGEQDLHFLLRPAFLHGVESLGKQGFTYDLLVKPHQLEATLEFVRVLPPQPLVIDHLAKPYIQAGEREPWATQMAAIAQHPHVYCKLSGMVTEADWKNWKPADFLFYVQHILQVFGPQRVMFGSDWPVCLVAADYAQVVELVAEAVDNLTDSEQRSIWHECAADFYRLNT</sequence>
<dbReference type="EMBL" id="FOQO01000001">
    <property type="protein sequence ID" value="SFH84705.1"/>
    <property type="molecule type" value="Genomic_DNA"/>
</dbReference>
<name>A0A1I3DDA8_9SPHI</name>
<organism evidence="3 4">
    <name type="scientific">Parapedobacter indicus</name>
    <dbReference type="NCBI Taxonomy" id="1477437"/>
    <lineage>
        <taxon>Bacteria</taxon>
        <taxon>Pseudomonadati</taxon>
        <taxon>Bacteroidota</taxon>
        <taxon>Sphingobacteriia</taxon>
        <taxon>Sphingobacteriales</taxon>
        <taxon>Sphingobacteriaceae</taxon>
        <taxon>Parapedobacter</taxon>
    </lineage>
</organism>
<evidence type="ECO:0000256" key="1">
    <source>
        <dbReference type="ARBA" id="ARBA00038310"/>
    </source>
</evidence>
<protein>
    <submittedName>
        <fullName evidence="3">L-fuconolactonase</fullName>
    </submittedName>
</protein>
<accession>A0A1I3DDA8</accession>
<feature type="domain" description="Amidohydrolase-related" evidence="2">
    <location>
        <begin position="4"/>
        <end position="252"/>
    </location>
</feature>
<dbReference type="Gene3D" id="3.20.20.140">
    <property type="entry name" value="Metal-dependent hydrolases"/>
    <property type="match status" value="1"/>
</dbReference>
<dbReference type="PANTHER" id="PTHR43569">
    <property type="entry name" value="AMIDOHYDROLASE"/>
    <property type="match status" value="1"/>
</dbReference>
<reference evidence="3 4" key="1">
    <citation type="submission" date="2016-10" db="EMBL/GenBank/DDBJ databases">
        <authorList>
            <person name="de Groot N.N."/>
        </authorList>
    </citation>
    <scope>NUCLEOTIDE SEQUENCE [LARGE SCALE GENOMIC DNA]</scope>
    <source>
        <strain evidence="3 4">RK1</strain>
    </source>
</reference>
<dbReference type="SUPFAM" id="SSF51556">
    <property type="entry name" value="Metallo-dependent hydrolases"/>
    <property type="match status" value="1"/>
</dbReference>
<dbReference type="Proteomes" id="UP000198670">
    <property type="component" value="Unassembled WGS sequence"/>
</dbReference>
<dbReference type="AlphaFoldDB" id="A0A1I3DDA8"/>
<evidence type="ECO:0000259" key="2">
    <source>
        <dbReference type="Pfam" id="PF04909"/>
    </source>
</evidence>
<dbReference type="InterPro" id="IPR006680">
    <property type="entry name" value="Amidohydro-rel"/>
</dbReference>
<comment type="similarity">
    <text evidence="1">Belongs to the metallo-dependent hydrolases superfamily.</text>
</comment>
<keyword evidence="4" id="KW-1185">Reference proteome</keyword>
<dbReference type="InterPro" id="IPR052350">
    <property type="entry name" value="Metallo-dep_Lactonases"/>
</dbReference>
<gene>
    <name evidence="3" type="ORF">SAMN05444682_101415</name>
</gene>
<dbReference type="GO" id="GO:0016787">
    <property type="term" value="F:hydrolase activity"/>
    <property type="evidence" value="ECO:0007669"/>
    <property type="project" value="InterPro"/>
</dbReference>
<dbReference type="InterPro" id="IPR032466">
    <property type="entry name" value="Metal_Hydrolase"/>
</dbReference>